<dbReference type="AlphaFoldDB" id="A0A5J4P6I4"/>
<protein>
    <submittedName>
        <fullName evidence="1">Uncharacterized protein</fullName>
    </submittedName>
</protein>
<gene>
    <name evidence="1" type="ORF">EZS27_044043</name>
</gene>
<comment type="caution">
    <text evidence="1">The sequence shown here is derived from an EMBL/GenBank/DDBJ whole genome shotgun (WGS) entry which is preliminary data.</text>
</comment>
<sequence>MKTMQLKIILPLLALCLFAGRAG</sequence>
<accession>A0A5J4P6I4</accession>
<name>A0A5J4P6I4_9ZZZZ</name>
<organism evidence="1">
    <name type="scientific">termite gut metagenome</name>
    <dbReference type="NCBI Taxonomy" id="433724"/>
    <lineage>
        <taxon>unclassified sequences</taxon>
        <taxon>metagenomes</taxon>
        <taxon>organismal metagenomes</taxon>
    </lineage>
</organism>
<feature type="non-terminal residue" evidence="1">
    <location>
        <position position="23"/>
    </location>
</feature>
<evidence type="ECO:0000313" key="1">
    <source>
        <dbReference type="EMBL" id="KAA6304311.1"/>
    </source>
</evidence>
<proteinExistence type="predicted"/>
<reference evidence="1" key="1">
    <citation type="submission" date="2019-03" db="EMBL/GenBank/DDBJ databases">
        <title>Single cell metagenomics reveals metabolic interactions within the superorganism composed of flagellate Streblomastix strix and complex community of Bacteroidetes bacteria on its surface.</title>
        <authorList>
            <person name="Treitli S.C."/>
            <person name="Kolisko M."/>
            <person name="Husnik F."/>
            <person name="Keeling P."/>
            <person name="Hampl V."/>
        </authorList>
    </citation>
    <scope>NUCLEOTIDE SEQUENCE</scope>
    <source>
        <strain evidence="1">STM</strain>
    </source>
</reference>
<dbReference type="EMBL" id="SNRY01011616">
    <property type="protein sequence ID" value="KAA6304311.1"/>
    <property type="molecule type" value="Genomic_DNA"/>
</dbReference>